<reference evidence="1 2" key="1">
    <citation type="submission" date="2021-04" db="EMBL/GenBank/DDBJ databases">
        <authorList>
            <person name="Pira H."/>
            <person name="Risdian C."/>
            <person name="Wink J."/>
        </authorList>
    </citation>
    <scope>NUCLEOTIDE SEQUENCE [LARGE SCALE GENOMIC DNA]</scope>
    <source>
        <strain evidence="1 2">WHA3</strain>
    </source>
</reference>
<dbReference type="RefSeq" id="WP_218446432.1">
    <property type="nucleotide sequence ID" value="NZ_JAGSPA010000004.1"/>
</dbReference>
<name>A0ABS6SI38_9SPHN</name>
<comment type="caution">
    <text evidence="1">The sequence shown here is derived from an EMBL/GenBank/DDBJ whole genome shotgun (WGS) entry which is preliminary data.</text>
</comment>
<dbReference type="Proteomes" id="UP000722336">
    <property type="component" value="Unassembled WGS sequence"/>
</dbReference>
<protein>
    <submittedName>
        <fullName evidence="1">Uncharacterized protein</fullName>
    </submittedName>
</protein>
<proteinExistence type="predicted"/>
<sequence length="145" mass="15215">MVGRYAEIIPVSFDDPPPTDFDPMALPLFVSVEQAAELTLPDVADVGFPFGQLRPAFRLGTIAGRVEDAAIAHKTPWHGKDGSGMPVMALIGLTDPLQPISAAVSAAGGDALDLGAVPVIAAPLWEMSDKEIAEILTKLPFLPNS</sequence>
<gene>
    <name evidence="1" type="ORF">KCG44_12435</name>
</gene>
<organism evidence="1 2">
    <name type="scientific">Pacificimonas pallii</name>
    <dbReference type="NCBI Taxonomy" id="2827236"/>
    <lineage>
        <taxon>Bacteria</taxon>
        <taxon>Pseudomonadati</taxon>
        <taxon>Pseudomonadota</taxon>
        <taxon>Alphaproteobacteria</taxon>
        <taxon>Sphingomonadales</taxon>
        <taxon>Sphingosinicellaceae</taxon>
        <taxon>Pacificimonas</taxon>
    </lineage>
</organism>
<evidence type="ECO:0000313" key="2">
    <source>
        <dbReference type="Proteomes" id="UP000722336"/>
    </source>
</evidence>
<dbReference type="EMBL" id="JAGSPA010000004">
    <property type="protein sequence ID" value="MBV7257591.1"/>
    <property type="molecule type" value="Genomic_DNA"/>
</dbReference>
<evidence type="ECO:0000313" key="1">
    <source>
        <dbReference type="EMBL" id="MBV7257591.1"/>
    </source>
</evidence>
<keyword evidence="2" id="KW-1185">Reference proteome</keyword>
<accession>A0ABS6SI38</accession>